<evidence type="ECO:0000256" key="2">
    <source>
        <dbReference type="ARBA" id="ARBA00022703"/>
    </source>
</evidence>
<evidence type="ECO:0000256" key="1">
    <source>
        <dbReference type="ARBA" id="ARBA00009005"/>
    </source>
</evidence>
<keyword evidence="7" id="KW-1185">Reference proteome</keyword>
<keyword evidence="3" id="KW-0788">Thiol protease</keyword>
<dbReference type="InterPro" id="IPR029030">
    <property type="entry name" value="Caspase-like_dom_sf"/>
</dbReference>
<dbReference type="GO" id="GO:0006508">
    <property type="term" value="P:proteolysis"/>
    <property type="evidence" value="ECO:0007669"/>
    <property type="project" value="InterPro"/>
</dbReference>
<dbReference type="AlphaFoldDB" id="A0AA39NPM2"/>
<evidence type="ECO:0000313" key="6">
    <source>
        <dbReference type="EMBL" id="KAK0469385.1"/>
    </source>
</evidence>
<protein>
    <submittedName>
        <fullName evidence="6">Caspase domain-containing protein</fullName>
    </submittedName>
</protein>
<evidence type="ECO:0000313" key="7">
    <source>
        <dbReference type="Proteomes" id="UP001175211"/>
    </source>
</evidence>
<dbReference type="Proteomes" id="UP001175211">
    <property type="component" value="Unassembled WGS sequence"/>
</dbReference>
<keyword evidence="2" id="KW-0053">Apoptosis</keyword>
<organism evidence="6 7">
    <name type="scientific">Armillaria tabescens</name>
    <name type="common">Ringless honey mushroom</name>
    <name type="synonym">Agaricus tabescens</name>
    <dbReference type="NCBI Taxonomy" id="1929756"/>
    <lineage>
        <taxon>Eukaryota</taxon>
        <taxon>Fungi</taxon>
        <taxon>Dikarya</taxon>
        <taxon>Basidiomycota</taxon>
        <taxon>Agaricomycotina</taxon>
        <taxon>Agaricomycetes</taxon>
        <taxon>Agaricomycetidae</taxon>
        <taxon>Agaricales</taxon>
        <taxon>Marasmiineae</taxon>
        <taxon>Physalacriaceae</taxon>
        <taxon>Desarmillaria</taxon>
    </lineage>
</organism>
<feature type="region of interest" description="Disordered" evidence="4">
    <location>
        <begin position="1"/>
        <end position="39"/>
    </location>
</feature>
<evidence type="ECO:0000256" key="3">
    <source>
        <dbReference type="ARBA" id="ARBA00022807"/>
    </source>
</evidence>
<dbReference type="SUPFAM" id="SSF52129">
    <property type="entry name" value="Caspase-like"/>
    <property type="match status" value="1"/>
</dbReference>
<keyword evidence="3" id="KW-0645">Protease</keyword>
<dbReference type="PANTHER" id="PTHR48104">
    <property type="entry name" value="METACASPASE-4"/>
    <property type="match status" value="1"/>
</dbReference>
<dbReference type="GO" id="GO:0005737">
    <property type="term" value="C:cytoplasm"/>
    <property type="evidence" value="ECO:0007669"/>
    <property type="project" value="TreeGrafter"/>
</dbReference>
<dbReference type="InterPro" id="IPR050452">
    <property type="entry name" value="Metacaspase"/>
</dbReference>
<dbReference type="PANTHER" id="PTHR48104:SF30">
    <property type="entry name" value="METACASPASE-1"/>
    <property type="match status" value="1"/>
</dbReference>
<gene>
    <name evidence="6" type="ORF">EV420DRAFT_28660</name>
</gene>
<comment type="caution">
    <text evidence="6">The sequence shown here is derived from an EMBL/GenBank/DDBJ whole genome shotgun (WGS) entry which is preliminary data.</text>
</comment>
<dbReference type="EMBL" id="JAUEPS010000001">
    <property type="protein sequence ID" value="KAK0469385.1"/>
    <property type="molecule type" value="Genomic_DNA"/>
</dbReference>
<dbReference type="Gene3D" id="3.40.50.1460">
    <property type="match status" value="1"/>
</dbReference>
<dbReference type="RefSeq" id="XP_060339178.1">
    <property type="nucleotide sequence ID" value="XM_060481540.1"/>
</dbReference>
<name>A0AA39NPM2_ARMTA</name>
<comment type="similarity">
    <text evidence="1">Belongs to the peptidase C14B family.</text>
</comment>
<dbReference type="GeneID" id="85365088"/>
<evidence type="ECO:0000256" key="4">
    <source>
        <dbReference type="SAM" id="MobiDB-lite"/>
    </source>
</evidence>
<dbReference type="GO" id="GO:0004197">
    <property type="term" value="F:cysteine-type endopeptidase activity"/>
    <property type="evidence" value="ECO:0007669"/>
    <property type="project" value="InterPro"/>
</dbReference>
<sequence>MQNDTPAQKFHIGEKPSDTKVATAPDAPQTATNSDSKEVAQAPASFNDKIFALIIGISEYYCPKYPKLPGAAPDAGKIYEFVRGTLHVPEKNIINLRNEQATREAIIQSFRRLEENTEIIQGDAAIIIYYAGHGAMALKPVEWKDWYTPDNTIELLCPFDMMSPESDSHEGEDKVKVEGIPDRTISSLLLDLSTARGNNITLVLDCCHSAGINRGAPHSNPSAIPRQILDPQTISPECDSDIYDSRTRKSNEAPDCSGFSGLLWDSHILLAACSRHQSAWEINSAGVFTEELLRVMRKRSLVELTYRSLMDNLIIPSWASQTPHQEGNVVRHLFDPSGNTGDASMIACRREVTDGRLRLSLGAGDVLGITPGSKYQICSTDLLGAPSLGIAVVEAVTSESSSFLTPSDPQFFTNNKDFRVGYARLANAVRPNLLAYGQDLRFLEAVLGGDNQAPFDIPVIITSKENEADLCILVERDSVSFRRGQANSYYRKDGRSFHLMKGNSLFTLMEPRLTPGHTSEIGKDVAQVRQIITLYANFTYHITNKSRHPITRFASIQMHELQHNGPNLNKFGENLIPDLDKKLVKVPVDMSLPNCNPYYGFTIKNLYGINLYAYLFYFDPSTLDIECWYNPQMGTVTNNRGVPVDTCLPPHSELTLGFGNNFMDPAQFNVPEGRDIDICCFKFYVAVKPLNLGSIEQSYNMSRGATRQPQHLDLRPDDSWASVVIPILQERCRNESDN</sequence>
<dbReference type="GO" id="GO:0006915">
    <property type="term" value="P:apoptotic process"/>
    <property type="evidence" value="ECO:0007669"/>
    <property type="project" value="UniProtKB-KW"/>
</dbReference>
<accession>A0AA39NPM2</accession>
<keyword evidence="3" id="KW-0378">Hydrolase</keyword>
<dbReference type="InterPro" id="IPR011600">
    <property type="entry name" value="Pept_C14_caspase"/>
</dbReference>
<feature type="domain" description="Peptidase C14 caspase" evidence="5">
    <location>
        <begin position="51"/>
        <end position="311"/>
    </location>
</feature>
<evidence type="ECO:0000259" key="5">
    <source>
        <dbReference type="Pfam" id="PF00656"/>
    </source>
</evidence>
<reference evidence="6" key="1">
    <citation type="submission" date="2023-06" db="EMBL/GenBank/DDBJ databases">
        <authorList>
            <consortium name="Lawrence Berkeley National Laboratory"/>
            <person name="Ahrendt S."/>
            <person name="Sahu N."/>
            <person name="Indic B."/>
            <person name="Wong-Bajracharya J."/>
            <person name="Merenyi Z."/>
            <person name="Ke H.-M."/>
            <person name="Monk M."/>
            <person name="Kocsube S."/>
            <person name="Drula E."/>
            <person name="Lipzen A."/>
            <person name="Balint B."/>
            <person name="Henrissat B."/>
            <person name="Andreopoulos B."/>
            <person name="Martin F.M."/>
            <person name="Harder C.B."/>
            <person name="Rigling D."/>
            <person name="Ford K.L."/>
            <person name="Foster G.D."/>
            <person name="Pangilinan J."/>
            <person name="Papanicolaou A."/>
            <person name="Barry K."/>
            <person name="LaButti K."/>
            <person name="Viragh M."/>
            <person name="Koriabine M."/>
            <person name="Yan M."/>
            <person name="Riley R."/>
            <person name="Champramary S."/>
            <person name="Plett K.L."/>
            <person name="Tsai I.J."/>
            <person name="Slot J."/>
            <person name="Sipos G."/>
            <person name="Plett J."/>
            <person name="Nagy L.G."/>
            <person name="Grigoriev I.V."/>
        </authorList>
    </citation>
    <scope>NUCLEOTIDE SEQUENCE</scope>
    <source>
        <strain evidence="6">CCBAS 213</strain>
    </source>
</reference>
<proteinExistence type="inferred from homology"/>
<dbReference type="Pfam" id="PF00656">
    <property type="entry name" value="Peptidase_C14"/>
    <property type="match status" value="1"/>
</dbReference>